<keyword evidence="7 13" id="KW-0406">Ion transport</keyword>
<evidence type="ECO:0000256" key="8">
    <source>
        <dbReference type="ARBA" id="ARBA00023136"/>
    </source>
</evidence>
<dbReference type="InterPro" id="IPR028082">
    <property type="entry name" value="Peripla_BP_I"/>
</dbReference>
<dbReference type="FunFam" id="3.40.190.10:FF:000217">
    <property type="entry name" value="Glutamate receptor"/>
    <property type="match status" value="1"/>
</dbReference>
<dbReference type="GO" id="GO:0016020">
    <property type="term" value="C:membrane"/>
    <property type="evidence" value="ECO:0007669"/>
    <property type="project" value="UniProtKB-SubCell"/>
</dbReference>
<dbReference type="PANTHER" id="PTHR34836">
    <property type="entry name" value="OS06G0188250 PROTEIN"/>
    <property type="match status" value="1"/>
</dbReference>
<name>A0AAW2DXD4_9ROSI</name>
<dbReference type="InterPro" id="IPR017103">
    <property type="entry name" value="Iontropic_Glu_rcpt_pln"/>
</dbReference>
<feature type="transmembrane region" description="Helical" evidence="15">
    <location>
        <begin position="567"/>
        <end position="587"/>
    </location>
</feature>
<evidence type="ECO:0000256" key="7">
    <source>
        <dbReference type="ARBA" id="ARBA00023065"/>
    </source>
</evidence>
<evidence type="ECO:0000256" key="14">
    <source>
        <dbReference type="SAM" id="MobiDB-lite"/>
    </source>
</evidence>
<keyword evidence="12 13" id="KW-0407">Ion channel</keyword>
<evidence type="ECO:0000259" key="17">
    <source>
        <dbReference type="SMART" id="SM00079"/>
    </source>
</evidence>
<evidence type="ECO:0000256" key="13">
    <source>
        <dbReference type="PIRNR" id="PIRNR037090"/>
    </source>
</evidence>
<feature type="domain" description="Ionotropic glutamate receptor C-terminal" evidence="17">
    <location>
        <begin position="449"/>
        <end position="791"/>
    </location>
</feature>
<evidence type="ECO:0000256" key="11">
    <source>
        <dbReference type="ARBA" id="ARBA00023286"/>
    </source>
</evidence>
<dbReference type="InterPro" id="IPR001320">
    <property type="entry name" value="Iontro_rcpt_C"/>
</dbReference>
<evidence type="ECO:0000313" key="19">
    <source>
        <dbReference type="Proteomes" id="UP001459277"/>
    </source>
</evidence>
<evidence type="ECO:0000256" key="6">
    <source>
        <dbReference type="ARBA" id="ARBA00022989"/>
    </source>
</evidence>
<dbReference type="SUPFAM" id="SSF53850">
    <property type="entry name" value="Periplasmic binding protein-like II"/>
    <property type="match status" value="1"/>
</dbReference>
<evidence type="ECO:0000256" key="10">
    <source>
        <dbReference type="ARBA" id="ARBA00023180"/>
    </source>
</evidence>
<dbReference type="Proteomes" id="UP001459277">
    <property type="component" value="Unassembled WGS sequence"/>
</dbReference>
<comment type="subcellular location">
    <subcellularLocation>
        <location evidence="1">Membrane</location>
        <topology evidence="1">Multi-pass membrane protein</topology>
    </subcellularLocation>
</comment>
<organism evidence="18 19">
    <name type="scientific">Lithocarpus litseifolius</name>
    <dbReference type="NCBI Taxonomy" id="425828"/>
    <lineage>
        <taxon>Eukaryota</taxon>
        <taxon>Viridiplantae</taxon>
        <taxon>Streptophyta</taxon>
        <taxon>Embryophyta</taxon>
        <taxon>Tracheophyta</taxon>
        <taxon>Spermatophyta</taxon>
        <taxon>Magnoliopsida</taxon>
        <taxon>eudicotyledons</taxon>
        <taxon>Gunneridae</taxon>
        <taxon>Pentapetalae</taxon>
        <taxon>rosids</taxon>
        <taxon>fabids</taxon>
        <taxon>Fagales</taxon>
        <taxon>Fagaceae</taxon>
        <taxon>Lithocarpus</taxon>
    </lineage>
</organism>
<dbReference type="InterPro" id="IPR044440">
    <property type="entry name" value="GABAb_receptor_plant_PBP1"/>
</dbReference>
<evidence type="ECO:0000256" key="5">
    <source>
        <dbReference type="ARBA" id="ARBA00022729"/>
    </source>
</evidence>
<comment type="caution">
    <text evidence="18">The sequence shown here is derived from an EMBL/GenBank/DDBJ whole genome shotgun (WGS) entry which is preliminary data.</text>
</comment>
<keyword evidence="6 15" id="KW-1133">Transmembrane helix</keyword>
<evidence type="ECO:0000256" key="4">
    <source>
        <dbReference type="ARBA" id="ARBA00022692"/>
    </source>
</evidence>
<dbReference type="InterPro" id="IPR015683">
    <property type="entry name" value="Ionotropic_Glu_rcpt"/>
</dbReference>
<dbReference type="GO" id="GO:0015276">
    <property type="term" value="F:ligand-gated monoatomic ion channel activity"/>
    <property type="evidence" value="ECO:0007669"/>
    <property type="project" value="InterPro"/>
</dbReference>
<dbReference type="Pfam" id="PF00060">
    <property type="entry name" value="Lig_chan"/>
    <property type="match status" value="1"/>
</dbReference>
<dbReference type="EMBL" id="JAZDWU010000001">
    <property type="protein sequence ID" value="KAL0013386.1"/>
    <property type="molecule type" value="Genomic_DNA"/>
</dbReference>
<dbReference type="Gene3D" id="1.10.287.70">
    <property type="match status" value="1"/>
</dbReference>
<keyword evidence="19" id="KW-1185">Reference proteome</keyword>
<dbReference type="PIRSF" id="PIRSF037090">
    <property type="entry name" value="Iontro_Glu-like_rcpt_pln"/>
    <property type="match status" value="1"/>
</dbReference>
<dbReference type="InterPro" id="IPR001828">
    <property type="entry name" value="ANF_lig-bd_rcpt"/>
</dbReference>
<keyword evidence="4 15" id="KW-0812">Transmembrane</keyword>
<feature type="transmembrane region" description="Helical" evidence="15">
    <location>
        <begin position="626"/>
        <end position="645"/>
    </location>
</feature>
<comment type="similarity">
    <text evidence="2 13">Belongs to the glutamate-gated ion channel (TC 1.A.10.1) family.</text>
</comment>
<accession>A0AAW2DXD4</accession>
<feature type="region of interest" description="Disordered" evidence="14">
    <location>
        <begin position="878"/>
        <end position="920"/>
    </location>
</feature>
<dbReference type="SUPFAM" id="SSF53822">
    <property type="entry name" value="Periplasmic binding protein-like I"/>
    <property type="match status" value="1"/>
</dbReference>
<dbReference type="CDD" id="cd19990">
    <property type="entry name" value="PBP1_GABAb_receptor_plant"/>
    <property type="match status" value="1"/>
</dbReference>
<comment type="function">
    <text evidence="13">Glutamate-gated receptor that probably acts as non-selective cation channel.</text>
</comment>
<evidence type="ECO:0000256" key="12">
    <source>
        <dbReference type="ARBA" id="ARBA00023303"/>
    </source>
</evidence>
<dbReference type="SMART" id="SM00079">
    <property type="entry name" value="PBPe"/>
    <property type="match status" value="1"/>
</dbReference>
<keyword evidence="9 13" id="KW-0675">Receptor</keyword>
<feature type="transmembrane region" description="Helical" evidence="15">
    <location>
        <begin position="811"/>
        <end position="836"/>
    </location>
</feature>
<evidence type="ECO:0000256" key="1">
    <source>
        <dbReference type="ARBA" id="ARBA00004141"/>
    </source>
</evidence>
<feature type="chain" id="PRO_5043732915" description="Glutamate receptor" evidence="16">
    <location>
        <begin position="29"/>
        <end position="920"/>
    </location>
</feature>
<keyword evidence="11 13" id="KW-1071">Ligand-gated ion channel</keyword>
<keyword evidence="8 13" id="KW-0472">Membrane</keyword>
<evidence type="ECO:0000313" key="18">
    <source>
        <dbReference type="EMBL" id="KAL0013386.1"/>
    </source>
</evidence>
<dbReference type="CDD" id="cd13686">
    <property type="entry name" value="GluR_Plant"/>
    <property type="match status" value="1"/>
</dbReference>
<dbReference type="Pfam" id="PF01094">
    <property type="entry name" value="ANF_receptor"/>
    <property type="match status" value="1"/>
</dbReference>
<keyword evidence="10" id="KW-0325">Glycoprotein</keyword>
<sequence>MTMANLKHLFSFIILLLLSLGGNKQSMADDVIRVGVVLDLNSTVGEVAESYILMAVSDFYAVNANYRTRLSLFTRDSKDDVVGAACAALDLMKNEKVHAIIGPQSSAQAKFVAKLGEKAHVPILSFSATSPFLSTNHNPFFIQTTQDDSAQVKAIAALIQAYGWREVIPIYEDSDYGTDLILYLIDAFQEVDVRFPYRSVISPSSKDSDILEELNKLMSMQTRIFLVHMTASLGSKLFVHVNNLGMMSEGYAWITTQGLSSLLDAINLKIMDSMQGVLGIRPYIGISKDLEDFKRRWTTNYTSTKTNYKTLGLNLFGLRAYDTIWALAMAVEKANIEHSSFLKQNATESKVDLAAIGVSEIGPMLLNKIASTRFQGLSGHFDLVKGQMKPSTFEIFNVIERRERIIGYWNPKKGLSQEIDDISEIAYSISKDKLKPPIWPGDTTNQPKKLRIGIPIGDGFNEFIKVQWYPHDGKPKISGFSIDVFLAALDILPFPLPHEFVPFVNENGQSAGTYDELLFQIKLKVIFYRSSYVDFTLPYSESGVSMVVLMKDDEKKNMWIFLKPLSWDLWLATVATSIFIGLVTWVLERHVNSKFGGRLDQQIRTIFLFSFATLTSGHGEKVVNSLSRFVLILWTFTLLILSQSYTASLTSMLTVQKLKPEFVDVTEIKRNGYFVGYHKDSFVRELLVEQLNIDESKLKAYRTPEEYDEALSNGSDNGGVAAIVDEIPYIKLFLSKYGSRYAMVGPIYKTDGFGFAFPCGSPLVSYISRATLNVTEDKDKMTNIMRKYFSSQTTSTGQSGSAEISTYSPSLGVYCFGGLFIAVGVASLFSLLLYVVKKFPHFHWTNANIVPLEGSLWLRFTELVKHFRQKCLRSWSFSRNESTPSPEGFGASPSTEDMQKHSRTSSEGADNIATYVDVEN</sequence>
<dbReference type="Gene3D" id="3.40.50.2300">
    <property type="match status" value="3"/>
</dbReference>
<evidence type="ECO:0000256" key="15">
    <source>
        <dbReference type="SAM" id="Phobius"/>
    </source>
</evidence>
<evidence type="ECO:0000256" key="2">
    <source>
        <dbReference type="ARBA" id="ARBA00008685"/>
    </source>
</evidence>
<evidence type="ECO:0000256" key="3">
    <source>
        <dbReference type="ARBA" id="ARBA00022448"/>
    </source>
</evidence>
<proteinExistence type="inferred from homology"/>
<keyword evidence="3 13" id="KW-0813">Transport</keyword>
<evidence type="ECO:0000256" key="16">
    <source>
        <dbReference type="SAM" id="SignalP"/>
    </source>
</evidence>
<dbReference type="FunFam" id="3.40.50.2300:FF:000081">
    <property type="entry name" value="Glutamate receptor"/>
    <property type="match status" value="1"/>
</dbReference>
<evidence type="ECO:0000256" key="9">
    <source>
        <dbReference type="ARBA" id="ARBA00023170"/>
    </source>
</evidence>
<dbReference type="PANTHER" id="PTHR34836:SF7">
    <property type="entry name" value="RECEPTOR LIGAND BINDING REGION DOMAIN-CONTAINING PROTEIN"/>
    <property type="match status" value="1"/>
</dbReference>
<keyword evidence="5 16" id="KW-0732">Signal</keyword>
<dbReference type="FunFam" id="1.10.287.70:FF:000037">
    <property type="entry name" value="Glutamate receptor"/>
    <property type="match status" value="1"/>
</dbReference>
<protein>
    <recommendedName>
        <fullName evidence="13">Glutamate receptor</fullName>
    </recommendedName>
</protein>
<dbReference type="AlphaFoldDB" id="A0AAW2DXD4"/>
<gene>
    <name evidence="18" type="ORF">SO802_000455</name>
</gene>
<reference evidence="18 19" key="1">
    <citation type="submission" date="2024-01" db="EMBL/GenBank/DDBJ databases">
        <title>A telomere-to-telomere, gap-free genome of sweet tea (Lithocarpus litseifolius).</title>
        <authorList>
            <person name="Zhou J."/>
        </authorList>
    </citation>
    <scope>NUCLEOTIDE SEQUENCE [LARGE SCALE GENOMIC DNA]</scope>
    <source>
        <strain evidence="18">Zhou-2022a</strain>
        <tissue evidence="18">Leaf</tissue>
    </source>
</reference>
<feature type="signal peptide" evidence="16">
    <location>
        <begin position="1"/>
        <end position="28"/>
    </location>
</feature>